<dbReference type="AlphaFoldDB" id="A0A5N5TNU1"/>
<comment type="caution">
    <text evidence="3">The sequence shown here is derived from an EMBL/GenBank/DDBJ whole genome shotgun (WGS) entry which is preliminary data.</text>
</comment>
<feature type="region of interest" description="Disordered" evidence="1">
    <location>
        <begin position="1"/>
        <end position="212"/>
    </location>
</feature>
<keyword evidence="4" id="KW-1185">Reference proteome</keyword>
<feature type="domain" description="SAM" evidence="2">
    <location>
        <begin position="418"/>
        <end position="482"/>
    </location>
</feature>
<dbReference type="SMART" id="SM00454">
    <property type="entry name" value="SAM"/>
    <property type="match status" value="1"/>
</dbReference>
<dbReference type="CDD" id="cd09487">
    <property type="entry name" value="SAM_superfamily"/>
    <property type="match status" value="1"/>
</dbReference>
<dbReference type="Gene3D" id="1.10.150.50">
    <property type="entry name" value="Transcription Factor, Ets-1"/>
    <property type="match status" value="1"/>
</dbReference>
<evidence type="ECO:0000313" key="4">
    <source>
        <dbReference type="Proteomes" id="UP000326759"/>
    </source>
</evidence>
<organism evidence="3 4">
    <name type="scientific">Armadillidium nasatum</name>
    <dbReference type="NCBI Taxonomy" id="96803"/>
    <lineage>
        <taxon>Eukaryota</taxon>
        <taxon>Metazoa</taxon>
        <taxon>Ecdysozoa</taxon>
        <taxon>Arthropoda</taxon>
        <taxon>Crustacea</taxon>
        <taxon>Multicrustacea</taxon>
        <taxon>Malacostraca</taxon>
        <taxon>Eumalacostraca</taxon>
        <taxon>Peracarida</taxon>
        <taxon>Isopoda</taxon>
        <taxon>Oniscidea</taxon>
        <taxon>Crinocheta</taxon>
        <taxon>Armadillidiidae</taxon>
        <taxon>Armadillidium</taxon>
    </lineage>
</organism>
<evidence type="ECO:0000313" key="3">
    <source>
        <dbReference type="EMBL" id="KAB7507771.1"/>
    </source>
</evidence>
<feature type="compositionally biased region" description="Basic and acidic residues" evidence="1">
    <location>
        <begin position="124"/>
        <end position="133"/>
    </location>
</feature>
<feature type="compositionally biased region" description="Basic and acidic residues" evidence="1">
    <location>
        <begin position="1"/>
        <end position="11"/>
    </location>
</feature>
<feature type="compositionally biased region" description="Polar residues" evidence="1">
    <location>
        <begin position="37"/>
        <end position="55"/>
    </location>
</feature>
<evidence type="ECO:0000259" key="2">
    <source>
        <dbReference type="SMART" id="SM00454"/>
    </source>
</evidence>
<dbReference type="Proteomes" id="UP000326759">
    <property type="component" value="Unassembled WGS sequence"/>
</dbReference>
<feature type="compositionally biased region" description="Low complexity" evidence="1">
    <location>
        <begin position="135"/>
        <end position="149"/>
    </location>
</feature>
<gene>
    <name evidence="3" type="ORF">Anas_08587</name>
</gene>
<dbReference type="EMBL" id="SEYY01000220">
    <property type="protein sequence ID" value="KAB7507771.1"/>
    <property type="molecule type" value="Genomic_DNA"/>
</dbReference>
<name>A0A5N5TNU1_9CRUS</name>
<dbReference type="OrthoDB" id="8188202at2759"/>
<proteinExistence type="predicted"/>
<dbReference type="SUPFAM" id="SSF47769">
    <property type="entry name" value="SAM/Pointed domain"/>
    <property type="match status" value="1"/>
</dbReference>
<evidence type="ECO:0000256" key="1">
    <source>
        <dbReference type="SAM" id="MobiDB-lite"/>
    </source>
</evidence>
<reference evidence="3 4" key="1">
    <citation type="journal article" date="2019" name="PLoS Biol.">
        <title>Sex chromosomes control vertical transmission of feminizing Wolbachia symbionts in an isopod.</title>
        <authorList>
            <person name="Becking T."/>
            <person name="Chebbi M.A."/>
            <person name="Giraud I."/>
            <person name="Moumen B."/>
            <person name="Laverre T."/>
            <person name="Caubet Y."/>
            <person name="Peccoud J."/>
            <person name="Gilbert C."/>
            <person name="Cordaux R."/>
        </authorList>
    </citation>
    <scope>NUCLEOTIDE SEQUENCE [LARGE SCALE GENOMIC DNA]</scope>
    <source>
        <strain evidence="3">ANa2</strain>
        <tissue evidence="3">Whole body excluding digestive tract and cuticle</tissue>
    </source>
</reference>
<sequence length="491" mass="54208">MDAFFHREKVECQVVQDSGRGTGGGSASEFKGHDTSLESGSSNRNPMPGHSSGNESEWIDIPDSDEKQIQQFGSILHNSSKYPEGSKTPPLPPLSPEASPRMGGSRNSKPKKNTQSHRNNLKPDIVETTEKNSNKKSTSSSTNENSCTNQHSGGNLSKSKGFSSTGPTLGGHGISSSGRDRGIGGPQNKFHPQQMKAREKEWRTPIDDDDDDVTSTDAALDLNSVLDGATEITTDDDLASTRDDDTYLIRRQLEGLEGMYSEVLKVLGGRKNMKASDPRLLRRKVHGSMSSLPSSVMSSRCIRDKKGKVIDDRLRRTTKDTSTSRSTHKRFQRLESHVVTLARSVAHLSSEMRTQQLMLQEMESIRNDISALKLNVKSPSMLPLRGGPLRGSRLWNGIGAQHPSLSNPGKVKKLTQFFGDEPPLVRIFLKKLGYEKYAPIFEQEKIGMLELPYMTEERLQKIGIPLGPRLRILEESRGPITTDGNLSVYVV</sequence>
<feature type="compositionally biased region" description="Polar residues" evidence="1">
    <location>
        <begin position="150"/>
        <end position="167"/>
    </location>
</feature>
<accession>A0A5N5TNU1</accession>
<dbReference type="InterPro" id="IPR013761">
    <property type="entry name" value="SAM/pointed_sf"/>
</dbReference>
<protein>
    <recommendedName>
        <fullName evidence="2">SAM domain-containing protein</fullName>
    </recommendedName>
</protein>
<feature type="compositionally biased region" description="Basic and acidic residues" evidence="1">
    <location>
        <begin position="196"/>
        <end position="206"/>
    </location>
</feature>
<dbReference type="Pfam" id="PF00536">
    <property type="entry name" value="SAM_1"/>
    <property type="match status" value="1"/>
</dbReference>
<feature type="compositionally biased region" description="Polar residues" evidence="1">
    <location>
        <begin position="69"/>
        <end position="81"/>
    </location>
</feature>
<dbReference type="InterPro" id="IPR001660">
    <property type="entry name" value="SAM"/>
</dbReference>